<dbReference type="CDD" id="cd01558">
    <property type="entry name" value="D-AAT_like"/>
    <property type="match status" value="1"/>
</dbReference>
<gene>
    <name evidence="4" type="ORF">AWT59_2126</name>
</gene>
<dbReference type="PATRIC" id="fig|1796491.3.peg.2321"/>
<dbReference type="InterPro" id="IPR001544">
    <property type="entry name" value="Aminotrans_IV"/>
</dbReference>
<comment type="similarity">
    <text evidence="2">Belongs to the class-IV pyridoxal-phosphate-dependent aminotransferase family.</text>
</comment>
<dbReference type="FunFam" id="3.20.10.10:FF:000002">
    <property type="entry name" value="D-alanine aminotransferase"/>
    <property type="match status" value="1"/>
</dbReference>
<evidence type="ECO:0000313" key="5">
    <source>
        <dbReference type="Proteomes" id="UP000070578"/>
    </source>
</evidence>
<dbReference type="GO" id="GO:0008483">
    <property type="term" value="F:transaminase activity"/>
    <property type="evidence" value="ECO:0007669"/>
    <property type="project" value="UniProtKB-KW"/>
</dbReference>
<dbReference type="Gene3D" id="3.30.470.10">
    <property type="match status" value="1"/>
</dbReference>
<dbReference type="InterPro" id="IPR043132">
    <property type="entry name" value="BCAT-like_C"/>
</dbReference>
<accession>A0A139BRW9</accession>
<comment type="caution">
    <text evidence="4">The sequence shown here is derived from an EMBL/GenBank/DDBJ whole genome shotgun (WGS) entry which is preliminary data.</text>
</comment>
<dbReference type="SUPFAM" id="SSF56752">
    <property type="entry name" value="D-aminoacid aminotransferase-like PLP-dependent enzymes"/>
    <property type="match status" value="1"/>
</dbReference>
<keyword evidence="4" id="KW-0032">Aminotransferase</keyword>
<reference evidence="4 5" key="2">
    <citation type="submission" date="2016-03" db="EMBL/GenBank/DDBJ databases">
        <title>New uncultured bacterium of the family Gallionellaceae from acid mine drainage: description and reconstruction of genome based on metagenomic analysis of microbial community.</title>
        <authorList>
            <person name="Kadnikov V."/>
            <person name="Ivasenko D."/>
            <person name="Beletsky A."/>
            <person name="Mardanov A."/>
            <person name="Danilova E."/>
            <person name="Pimenov N."/>
            <person name="Karnachuk O."/>
            <person name="Ravin N."/>
        </authorList>
    </citation>
    <scope>NUCLEOTIDE SEQUENCE [LARGE SCALE GENOMIC DNA]</scope>
    <source>
        <strain evidence="4">ShG14-8</strain>
    </source>
</reference>
<dbReference type="PANTHER" id="PTHR42743:SF10">
    <property type="entry name" value="D-ALANINE AMINOTRANSFERASE"/>
    <property type="match status" value="1"/>
</dbReference>
<dbReference type="InterPro" id="IPR043131">
    <property type="entry name" value="BCAT-like_N"/>
</dbReference>
<dbReference type="GO" id="GO:0046394">
    <property type="term" value="P:carboxylic acid biosynthetic process"/>
    <property type="evidence" value="ECO:0007669"/>
    <property type="project" value="UniProtKB-ARBA"/>
</dbReference>
<dbReference type="Proteomes" id="UP000070578">
    <property type="component" value="Unassembled WGS sequence"/>
</dbReference>
<evidence type="ECO:0000256" key="2">
    <source>
        <dbReference type="ARBA" id="ARBA00009320"/>
    </source>
</evidence>
<dbReference type="InterPro" id="IPR050571">
    <property type="entry name" value="Class-IV_PLP-Dep_Aminotrnsfr"/>
</dbReference>
<dbReference type="GO" id="GO:0008652">
    <property type="term" value="P:amino acid biosynthetic process"/>
    <property type="evidence" value="ECO:0007669"/>
    <property type="project" value="UniProtKB-ARBA"/>
</dbReference>
<dbReference type="PANTHER" id="PTHR42743">
    <property type="entry name" value="AMINO-ACID AMINOTRANSFERASE"/>
    <property type="match status" value="1"/>
</dbReference>
<proteinExistence type="inferred from homology"/>
<dbReference type="Gene3D" id="3.20.10.10">
    <property type="entry name" value="D-amino Acid Aminotransferase, subunit A, domain 2"/>
    <property type="match status" value="1"/>
</dbReference>
<comment type="cofactor">
    <cofactor evidence="1">
        <name>pyridoxal 5'-phosphate</name>
        <dbReference type="ChEBI" id="CHEBI:597326"/>
    </cofactor>
</comment>
<dbReference type="Pfam" id="PF01063">
    <property type="entry name" value="Aminotran_4"/>
    <property type="match status" value="1"/>
</dbReference>
<protein>
    <submittedName>
        <fullName evidence="4">Aminotransferase class IV</fullName>
    </submittedName>
</protein>
<dbReference type="EMBL" id="LSLI01000058">
    <property type="protein sequence ID" value="KXS31750.1"/>
    <property type="molecule type" value="Genomic_DNA"/>
</dbReference>
<dbReference type="GO" id="GO:0005829">
    <property type="term" value="C:cytosol"/>
    <property type="evidence" value="ECO:0007669"/>
    <property type="project" value="TreeGrafter"/>
</dbReference>
<organism evidence="4 5">
    <name type="scientific">Candidatus Gallionella acididurans</name>
    <dbReference type="NCBI Taxonomy" id="1796491"/>
    <lineage>
        <taxon>Bacteria</taxon>
        <taxon>Pseudomonadati</taxon>
        <taxon>Pseudomonadota</taxon>
        <taxon>Betaproteobacteria</taxon>
        <taxon>Nitrosomonadales</taxon>
        <taxon>Gallionellaceae</taxon>
        <taxon>Gallionella</taxon>
    </lineage>
</organism>
<keyword evidence="4" id="KW-0808">Transferase</keyword>
<reference evidence="4 5" key="1">
    <citation type="submission" date="2016-02" db="EMBL/GenBank/DDBJ databases">
        <authorList>
            <person name="Wen L."/>
            <person name="He K."/>
            <person name="Yang H."/>
        </authorList>
    </citation>
    <scope>NUCLEOTIDE SEQUENCE [LARGE SCALE GENOMIC DNA]</scope>
    <source>
        <strain evidence="4">ShG14-8</strain>
    </source>
</reference>
<sequence length="293" mass="32303">MTIYLNGEFMPIAEAKISVLDRGFIFGDGVYEVIPVYSRRAFRLAEHLQRLQHSLDGIRLANPHSHGEWAAIIEQLIAHGEAQDQYLYLHITRGAAKRDHAFPNPPVKPTVFMMSSPLPPPAALLQSGVSAVTAPDNRWLRCDIKAISLLPNVLLRQMAVDAGCTETILIRPGSNNERLFMSDGFMTEGAASNIFVVKSGKLFAPPKDNLMLPGITYDVILEIAAANDIPHEVRRITVTEVFAADELLLTSSTKEVLAITQLDGKPVGSGKPGAMFARLNNLYQEYKQKVMRA</sequence>
<dbReference type="InterPro" id="IPR036038">
    <property type="entry name" value="Aminotransferase-like"/>
</dbReference>
<name>A0A139BRW9_9PROT</name>
<evidence type="ECO:0000313" key="4">
    <source>
        <dbReference type="EMBL" id="KXS31750.1"/>
    </source>
</evidence>
<keyword evidence="3" id="KW-0663">Pyridoxal phosphate</keyword>
<dbReference type="AlphaFoldDB" id="A0A139BRW9"/>
<evidence type="ECO:0000256" key="1">
    <source>
        <dbReference type="ARBA" id="ARBA00001933"/>
    </source>
</evidence>
<evidence type="ECO:0000256" key="3">
    <source>
        <dbReference type="ARBA" id="ARBA00022898"/>
    </source>
</evidence>